<dbReference type="Gene3D" id="3.40.50.1820">
    <property type="entry name" value="alpha/beta hydrolase"/>
    <property type="match status" value="1"/>
</dbReference>
<evidence type="ECO:0000313" key="5">
    <source>
        <dbReference type="EMBL" id="PTX48060.1"/>
    </source>
</evidence>
<keyword evidence="4" id="KW-0732">Signal</keyword>
<evidence type="ECO:0000313" key="6">
    <source>
        <dbReference type="Proteomes" id="UP000244069"/>
    </source>
</evidence>
<comment type="similarity">
    <text evidence="1">Belongs to the esterase D family.</text>
</comment>
<reference evidence="5 6" key="1">
    <citation type="submission" date="2018-04" db="EMBL/GenBank/DDBJ databases">
        <title>Genomic Encyclopedia of Archaeal and Bacterial Type Strains, Phase II (KMG-II): from individual species to whole genera.</title>
        <authorList>
            <person name="Goeker M."/>
        </authorList>
    </citation>
    <scope>NUCLEOTIDE SEQUENCE [LARGE SCALE GENOMIC DNA]</scope>
    <source>
        <strain evidence="5 6">DSM 29329</strain>
    </source>
</reference>
<dbReference type="Proteomes" id="UP000244069">
    <property type="component" value="Unassembled WGS sequence"/>
</dbReference>
<evidence type="ECO:0000256" key="3">
    <source>
        <dbReference type="SAM" id="MobiDB-lite"/>
    </source>
</evidence>
<accession>A0A2T6AW68</accession>
<dbReference type="InterPro" id="IPR000801">
    <property type="entry name" value="Esterase-like"/>
</dbReference>
<dbReference type="Pfam" id="PF00756">
    <property type="entry name" value="Esterase"/>
    <property type="match status" value="1"/>
</dbReference>
<protein>
    <recommendedName>
        <fullName evidence="7">Trehalose O-mycolyltransferase</fullName>
    </recommendedName>
</protein>
<comment type="caution">
    <text evidence="5">The sequence shown here is derived from an EMBL/GenBank/DDBJ whole genome shotgun (WGS) entry which is preliminary data.</text>
</comment>
<keyword evidence="6" id="KW-1185">Reference proteome</keyword>
<gene>
    <name evidence="5" type="ORF">C8N44_11059</name>
</gene>
<dbReference type="GO" id="GO:0016788">
    <property type="term" value="F:hydrolase activity, acting on ester bonds"/>
    <property type="evidence" value="ECO:0007669"/>
    <property type="project" value="TreeGrafter"/>
</dbReference>
<feature type="region of interest" description="Disordered" evidence="3">
    <location>
        <begin position="122"/>
        <end position="143"/>
    </location>
</feature>
<evidence type="ECO:0000256" key="1">
    <source>
        <dbReference type="ARBA" id="ARBA00005622"/>
    </source>
</evidence>
<dbReference type="PANTHER" id="PTHR40841">
    <property type="entry name" value="SIDEROPHORE TRIACETYLFUSARININE C ESTERASE"/>
    <property type="match status" value="1"/>
</dbReference>
<name>A0A2T6AW68_9RHOB</name>
<dbReference type="SUPFAM" id="SSF53474">
    <property type="entry name" value="alpha/beta-Hydrolases"/>
    <property type="match status" value="1"/>
</dbReference>
<dbReference type="InterPro" id="IPR029058">
    <property type="entry name" value="AB_hydrolase_fold"/>
</dbReference>
<proteinExistence type="inferred from homology"/>
<dbReference type="AlphaFoldDB" id="A0A2T6AW68"/>
<evidence type="ECO:0008006" key="7">
    <source>
        <dbReference type="Google" id="ProtNLM"/>
    </source>
</evidence>
<keyword evidence="2" id="KW-0378">Hydrolase</keyword>
<feature type="signal peptide" evidence="4">
    <location>
        <begin position="1"/>
        <end position="27"/>
    </location>
</feature>
<feature type="chain" id="PRO_5015495013" description="Trehalose O-mycolyltransferase" evidence="4">
    <location>
        <begin position="28"/>
        <end position="311"/>
    </location>
</feature>
<dbReference type="EMBL" id="QBKN01000010">
    <property type="protein sequence ID" value="PTX48060.1"/>
    <property type="molecule type" value="Genomic_DNA"/>
</dbReference>
<organism evidence="5 6">
    <name type="scientific">Allosediminivita pacifica</name>
    <dbReference type="NCBI Taxonomy" id="1267769"/>
    <lineage>
        <taxon>Bacteria</taxon>
        <taxon>Pseudomonadati</taxon>
        <taxon>Pseudomonadota</taxon>
        <taxon>Alphaproteobacteria</taxon>
        <taxon>Rhodobacterales</taxon>
        <taxon>Paracoccaceae</taxon>
        <taxon>Allosediminivita</taxon>
    </lineage>
</organism>
<dbReference type="RefSeq" id="WP_158274030.1">
    <property type="nucleotide sequence ID" value="NZ_BMEZ01000012.1"/>
</dbReference>
<evidence type="ECO:0000256" key="4">
    <source>
        <dbReference type="SAM" id="SignalP"/>
    </source>
</evidence>
<dbReference type="OrthoDB" id="9784036at2"/>
<evidence type="ECO:0000256" key="2">
    <source>
        <dbReference type="ARBA" id="ARBA00022801"/>
    </source>
</evidence>
<sequence length="311" mass="33067">MQGNTRATRRGVLGAGAGLLLAGMAGARPQQVVEGPTVFETGSAFYETARFTVPGPTGGADHLVRVAWPKGPVPEGGFRTIHALDGHAVAAMLDEELLADLAMRGGPAIVAHGHAVESRFATEDRARDYTPPGDEGALEDPRGRRAGGAAAYLRRLGEEILPRAEALAPLDPGRRWLWGHSYGGLFVLQAALFGEVPFRHFVSASPSLWWDHAAFYARALERIGEVALEAPLDLHVGGAERARATRPQNPKAQNLVAMRDALPENAIGRLDAALRDAAVPGELQVFPGLSHGESFGRSLRTVFEAASSMGR</sequence>
<dbReference type="InterPro" id="IPR052558">
    <property type="entry name" value="Siderophore_Hydrolase_D"/>
</dbReference>
<dbReference type="PANTHER" id="PTHR40841:SF2">
    <property type="entry name" value="SIDEROPHORE-DEGRADING ESTERASE (EUROFUNG)"/>
    <property type="match status" value="1"/>
</dbReference>